<dbReference type="EMBL" id="MU277209">
    <property type="protein sequence ID" value="KAI0062078.1"/>
    <property type="molecule type" value="Genomic_DNA"/>
</dbReference>
<sequence>MTVLAVRTKRMQTGVTSPKASLDGSRYVPVQMHQLHAMITVARGRRENGSTGDSRTDDDYDESAAGTKSPSTKSSIDTEDSSWLWQSIVRSGVGRAGTTAFSVAVASHGLLQRRGASDMTMDHRSSHKRVCHGGVDAFGDQRETEHARWLKL</sequence>
<accession>A0ACB8T1U0</accession>
<reference evidence="1" key="1">
    <citation type="submission" date="2021-03" db="EMBL/GenBank/DDBJ databases">
        <authorList>
            <consortium name="DOE Joint Genome Institute"/>
            <person name="Ahrendt S."/>
            <person name="Looney B.P."/>
            <person name="Miyauchi S."/>
            <person name="Morin E."/>
            <person name="Drula E."/>
            <person name="Courty P.E."/>
            <person name="Chicoki N."/>
            <person name="Fauchery L."/>
            <person name="Kohler A."/>
            <person name="Kuo A."/>
            <person name="Labutti K."/>
            <person name="Pangilinan J."/>
            <person name="Lipzen A."/>
            <person name="Riley R."/>
            <person name="Andreopoulos W."/>
            <person name="He G."/>
            <person name="Johnson J."/>
            <person name="Barry K.W."/>
            <person name="Grigoriev I.V."/>
            <person name="Nagy L."/>
            <person name="Hibbett D."/>
            <person name="Henrissat B."/>
            <person name="Matheny P.B."/>
            <person name="Labbe J."/>
            <person name="Martin F."/>
        </authorList>
    </citation>
    <scope>NUCLEOTIDE SEQUENCE</scope>
    <source>
        <strain evidence="1">HHB10654</strain>
    </source>
</reference>
<organism evidence="1 2">
    <name type="scientific">Artomyces pyxidatus</name>
    <dbReference type="NCBI Taxonomy" id="48021"/>
    <lineage>
        <taxon>Eukaryota</taxon>
        <taxon>Fungi</taxon>
        <taxon>Dikarya</taxon>
        <taxon>Basidiomycota</taxon>
        <taxon>Agaricomycotina</taxon>
        <taxon>Agaricomycetes</taxon>
        <taxon>Russulales</taxon>
        <taxon>Auriscalpiaceae</taxon>
        <taxon>Artomyces</taxon>
    </lineage>
</organism>
<reference evidence="1" key="2">
    <citation type="journal article" date="2022" name="New Phytol.">
        <title>Evolutionary transition to the ectomycorrhizal habit in the genomes of a hyperdiverse lineage of mushroom-forming fungi.</title>
        <authorList>
            <person name="Looney B."/>
            <person name="Miyauchi S."/>
            <person name="Morin E."/>
            <person name="Drula E."/>
            <person name="Courty P.E."/>
            <person name="Kohler A."/>
            <person name="Kuo A."/>
            <person name="LaButti K."/>
            <person name="Pangilinan J."/>
            <person name="Lipzen A."/>
            <person name="Riley R."/>
            <person name="Andreopoulos W."/>
            <person name="He G."/>
            <person name="Johnson J."/>
            <person name="Nolan M."/>
            <person name="Tritt A."/>
            <person name="Barry K.W."/>
            <person name="Grigoriev I.V."/>
            <person name="Nagy L.G."/>
            <person name="Hibbett D."/>
            <person name="Henrissat B."/>
            <person name="Matheny P.B."/>
            <person name="Labbe J."/>
            <person name="Martin F.M."/>
        </authorList>
    </citation>
    <scope>NUCLEOTIDE SEQUENCE</scope>
    <source>
        <strain evidence="1">HHB10654</strain>
    </source>
</reference>
<dbReference type="Proteomes" id="UP000814140">
    <property type="component" value="Unassembled WGS sequence"/>
</dbReference>
<keyword evidence="2" id="KW-1185">Reference proteome</keyword>
<name>A0ACB8T1U0_9AGAM</name>
<comment type="caution">
    <text evidence="1">The sequence shown here is derived from an EMBL/GenBank/DDBJ whole genome shotgun (WGS) entry which is preliminary data.</text>
</comment>
<proteinExistence type="predicted"/>
<gene>
    <name evidence="1" type="ORF">BV25DRAFT_1838595</name>
</gene>
<evidence type="ECO:0000313" key="2">
    <source>
        <dbReference type="Proteomes" id="UP000814140"/>
    </source>
</evidence>
<evidence type="ECO:0000313" key="1">
    <source>
        <dbReference type="EMBL" id="KAI0062078.1"/>
    </source>
</evidence>
<protein>
    <submittedName>
        <fullName evidence="1">Uncharacterized protein</fullName>
    </submittedName>
</protein>